<comment type="caution">
    <text evidence="1">The sequence shown here is derived from an EMBL/GenBank/DDBJ whole genome shotgun (WGS) entry which is preliminary data.</text>
</comment>
<dbReference type="RefSeq" id="WP_278711018.1">
    <property type="nucleotide sequence ID" value="NZ_DYUX01000013.1"/>
</dbReference>
<dbReference type="AlphaFoldDB" id="A0A921IZ84"/>
<reference evidence="1" key="1">
    <citation type="journal article" date="2021" name="PeerJ">
        <title>Extensive microbial diversity within the chicken gut microbiome revealed by metagenomics and culture.</title>
        <authorList>
            <person name="Gilroy R."/>
            <person name="Ravi A."/>
            <person name="Getino M."/>
            <person name="Pursley I."/>
            <person name="Horton D.L."/>
            <person name="Alikhan N.F."/>
            <person name="Baker D."/>
            <person name="Gharbi K."/>
            <person name="Hall N."/>
            <person name="Watson M."/>
            <person name="Adriaenssens E.M."/>
            <person name="Foster-Nyarko E."/>
            <person name="Jarju S."/>
            <person name="Secka A."/>
            <person name="Antonio M."/>
            <person name="Oren A."/>
            <person name="Chaudhuri R.R."/>
            <person name="La Ragione R."/>
            <person name="Hildebrand F."/>
            <person name="Pallen M.J."/>
        </authorList>
    </citation>
    <scope>NUCLEOTIDE SEQUENCE</scope>
    <source>
        <strain evidence="1">ChiBcolR7-4860</strain>
    </source>
</reference>
<dbReference type="EMBL" id="DYUX01000013">
    <property type="protein sequence ID" value="HJG41438.1"/>
    <property type="molecule type" value="Genomic_DNA"/>
</dbReference>
<accession>A0A921IZ84</accession>
<organism evidence="1 2">
    <name type="scientific">Bifidobacterium pullorum subsp. gallinarum</name>
    <dbReference type="NCBI Taxonomy" id="78344"/>
    <lineage>
        <taxon>Bacteria</taxon>
        <taxon>Bacillati</taxon>
        <taxon>Actinomycetota</taxon>
        <taxon>Actinomycetes</taxon>
        <taxon>Bifidobacteriales</taxon>
        <taxon>Bifidobacteriaceae</taxon>
        <taxon>Bifidobacterium</taxon>
    </lineage>
</organism>
<sequence>MSEVTRRRGHAGWSRSHREALRAIRDRWPDRTVIIRNQRQLDAFYRLMA</sequence>
<name>A0A921IZ84_9BIFI</name>
<proteinExistence type="predicted"/>
<evidence type="ECO:0000313" key="1">
    <source>
        <dbReference type="EMBL" id="HJG41438.1"/>
    </source>
</evidence>
<dbReference type="Proteomes" id="UP000786560">
    <property type="component" value="Unassembled WGS sequence"/>
</dbReference>
<evidence type="ECO:0000313" key="2">
    <source>
        <dbReference type="Proteomes" id="UP000786560"/>
    </source>
</evidence>
<protein>
    <submittedName>
        <fullName evidence="1">Uncharacterized protein</fullName>
    </submittedName>
</protein>
<gene>
    <name evidence="1" type="ORF">K8U73_03485</name>
</gene>
<reference evidence="1" key="2">
    <citation type="submission" date="2021-09" db="EMBL/GenBank/DDBJ databases">
        <authorList>
            <person name="Gilroy R."/>
        </authorList>
    </citation>
    <scope>NUCLEOTIDE SEQUENCE</scope>
    <source>
        <strain evidence="1">ChiBcolR7-4860</strain>
    </source>
</reference>